<keyword evidence="4" id="KW-1185">Reference proteome</keyword>
<dbReference type="SUPFAM" id="SSF48464">
    <property type="entry name" value="ENTH/VHS domain"/>
    <property type="match status" value="1"/>
</dbReference>
<dbReference type="Gene3D" id="1.25.40.90">
    <property type="match status" value="1"/>
</dbReference>
<evidence type="ECO:0000256" key="1">
    <source>
        <dbReference type="SAM" id="MobiDB-lite"/>
    </source>
</evidence>
<gene>
    <name evidence="3" type="ORF">B0H17DRAFT_1174021</name>
</gene>
<dbReference type="GO" id="GO:0007034">
    <property type="term" value="P:vacuolar transport"/>
    <property type="evidence" value="ECO:0007669"/>
    <property type="project" value="UniProtKB-ARBA"/>
</dbReference>
<dbReference type="PROSITE" id="PS50179">
    <property type="entry name" value="VHS"/>
    <property type="match status" value="1"/>
</dbReference>
<sequence length="271" mass="29579">MATSVMAACGRVGGRRRGSQRRGRRYSMTFNALEDDELDSNWPSLALFAEKCQLIILVTPSSPFPLVRSPVPGPRIATLWIRCSCELTRKIRFLTPTASEDWTLMLDVCNHASANESNAKEAVHALRLEFKYGEPAVQLAAARSTSRKFLNTLEDLLTSLRTSPVVHERVMDVVAAAVYASETIKPRDKPEEGMPFDATDATSTPPFGGGRVSAYDYETLHADGAGGAGGGSSSRSRSPSPTRVPAHVKRHRCAHARGAAYLSFLHMILTY</sequence>
<dbReference type="InterPro" id="IPR008942">
    <property type="entry name" value="ENTH_VHS"/>
</dbReference>
<feature type="region of interest" description="Disordered" evidence="1">
    <location>
        <begin position="223"/>
        <end position="250"/>
    </location>
</feature>
<dbReference type="GO" id="GO:0016192">
    <property type="term" value="P:vesicle-mediated transport"/>
    <property type="evidence" value="ECO:0007669"/>
    <property type="project" value="UniProtKB-ARBA"/>
</dbReference>
<comment type="caution">
    <text evidence="3">The sequence shown here is derived from an EMBL/GenBank/DDBJ whole genome shotgun (WGS) entry which is preliminary data.</text>
</comment>
<dbReference type="Proteomes" id="UP001221757">
    <property type="component" value="Unassembled WGS sequence"/>
</dbReference>
<dbReference type="EMBL" id="JARKIE010000002">
    <property type="protein sequence ID" value="KAJ7709993.1"/>
    <property type="molecule type" value="Genomic_DNA"/>
</dbReference>
<name>A0AAD7H1D9_MYCRO</name>
<dbReference type="GO" id="GO:0035091">
    <property type="term" value="F:phosphatidylinositol binding"/>
    <property type="evidence" value="ECO:0007669"/>
    <property type="project" value="InterPro"/>
</dbReference>
<evidence type="ECO:0000313" key="4">
    <source>
        <dbReference type="Proteomes" id="UP001221757"/>
    </source>
</evidence>
<dbReference type="InterPro" id="IPR002014">
    <property type="entry name" value="VHS_dom"/>
</dbReference>
<evidence type="ECO:0000313" key="3">
    <source>
        <dbReference type="EMBL" id="KAJ7709993.1"/>
    </source>
</evidence>
<dbReference type="AlphaFoldDB" id="A0AAD7H1D9"/>
<evidence type="ECO:0000259" key="2">
    <source>
        <dbReference type="PROSITE" id="PS50179"/>
    </source>
</evidence>
<accession>A0AAD7H1D9</accession>
<proteinExistence type="predicted"/>
<dbReference type="GO" id="GO:0043130">
    <property type="term" value="F:ubiquitin binding"/>
    <property type="evidence" value="ECO:0007669"/>
    <property type="project" value="InterPro"/>
</dbReference>
<protein>
    <recommendedName>
        <fullName evidence="2">VHS domain-containing protein</fullName>
    </recommendedName>
</protein>
<organism evidence="3 4">
    <name type="scientific">Mycena rosella</name>
    <name type="common">Pink bonnet</name>
    <name type="synonym">Agaricus rosellus</name>
    <dbReference type="NCBI Taxonomy" id="1033263"/>
    <lineage>
        <taxon>Eukaryota</taxon>
        <taxon>Fungi</taxon>
        <taxon>Dikarya</taxon>
        <taxon>Basidiomycota</taxon>
        <taxon>Agaricomycotina</taxon>
        <taxon>Agaricomycetes</taxon>
        <taxon>Agaricomycetidae</taxon>
        <taxon>Agaricales</taxon>
        <taxon>Marasmiineae</taxon>
        <taxon>Mycenaceae</taxon>
        <taxon>Mycena</taxon>
    </lineage>
</organism>
<feature type="region of interest" description="Disordered" evidence="1">
    <location>
        <begin position="186"/>
        <end position="208"/>
    </location>
</feature>
<reference evidence="3" key="1">
    <citation type="submission" date="2023-03" db="EMBL/GenBank/DDBJ databases">
        <title>Massive genome expansion in bonnet fungi (Mycena s.s.) driven by repeated elements and novel gene families across ecological guilds.</title>
        <authorList>
            <consortium name="Lawrence Berkeley National Laboratory"/>
            <person name="Harder C.B."/>
            <person name="Miyauchi S."/>
            <person name="Viragh M."/>
            <person name="Kuo A."/>
            <person name="Thoen E."/>
            <person name="Andreopoulos B."/>
            <person name="Lu D."/>
            <person name="Skrede I."/>
            <person name="Drula E."/>
            <person name="Henrissat B."/>
            <person name="Morin E."/>
            <person name="Kohler A."/>
            <person name="Barry K."/>
            <person name="LaButti K."/>
            <person name="Morin E."/>
            <person name="Salamov A."/>
            <person name="Lipzen A."/>
            <person name="Mereny Z."/>
            <person name="Hegedus B."/>
            <person name="Baldrian P."/>
            <person name="Stursova M."/>
            <person name="Weitz H."/>
            <person name="Taylor A."/>
            <person name="Grigoriev I.V."/>
            <person name="Nagy L.G."/>
            <person name="Martin F."/>
            <person name="Kauserud H."/>
        </authorList>
    </citation>
    <scope>NUCLEOTIDE SEQUENCE</scope>
    <source>
        <strain evidence="3">CBHHK067</strain>
    </source>
</reference>
<feature type="domain" description="VHS" evidence="2">
    <location>
        <begin position="99"/>
        <end position="141"/>
    </location>
</feature>